<accession>A0A392QYF5</accession>
<proteinExistence type="predicted"/>
<sequence>LKVNFAKSSVIGVNVNIDLLGVAERFLHCRVGLLPLMYLGLPVGANPRNERTWKPLLDTLAKRLGD</sequence>
<protein>
    <submittedName>
        <fullName evidence="1">Cytochrome P450</fullName>
    </submittedName>
</protein>
<name>A0A392QYF5_9FABA</name>
<keyword evidence="2" id="KW-1185">Reference proteome</keyword>
<comment type="caution">
    <text evidence="1">The sequence shown here is derived from an EMBL/GenBank/DDBJ whole genome shotgun (WGS) entry which is preliminary data.</text>
</comment>
<dbReference type="EMBL" id="LXQA010168837">
    <property type="protein sequence ID" value="MCI28904.1"/>
    <property type="molecule type" value="Genomic_DNA"/>
</dbReference>
<evidence type="ECO:0000313" key="1">
    <source>
        <dbReference type="EMBL" id="MCI28904.1"/>
    </source>
</evidence>
<dbReference type="Proteomes" id="UP000265520">
    <property type="component" value="Unassembled WGS sequence"/>
</dbReference>
<reference evidence="1 2" key="1">
    <citation type="journal article" date="2018" name="Front. Plant Sci.">
        <title>Red Clover (Trifolium pratense) and Zigzag Clover (T. medium) - A Picture of Genomic Similarities and Differences.</title>
        <authorList>
            <person name="Dluhosova J."/>
            <person name="Istvanek J."/>
            <person name="Nedelnik J."/>
            <person name="Repkova J."/>
        </authorList>
    </citation>
    <scope>NUCLEOTIDE SEQUENCE [LARGE SCALE GENOMIC DNA]</scope>
    <source>
        <strain evidence="2">cv. 10/8</strain>
        <tissue evidence="1">Leaf</tissue>
    </source>
</reference>
<organism evidence="1 2">
    <name type="scientific">Trifolium medium</name>
    <dbReference type="NCBI Taxonomy" id="97028"/>
    <lineage>
        <taxon>Eukaryota</taxon>
        <taxon>Viridiplantae</taxon>
        <taxon>Streptophyta</taxon>
        <taxon>Embryophyta</taxon>
        <taxon>Tracheophyta</taxon>
        <taxon>Spermatophyta</taxon>
        <taxon>Magnoliopsida</taxon>
        <taxon>eudicotyledons</taxon>
        <taxon>Gunneridae</taxon>
        <taxon>Pentapetalae</taxon>
        <taxon>rosids</taxon>
        <taxon>fabids</taxon>
        <taxon>Fabales</taxon>
        <taxon>Fabaceae</taxon>
        <taxon>Papilionoideae</taxon>
        <taxon>50 kb inversion clade</taxon>
        <taxon>NPAAA clade</taxon>
        <taxon>Hologalegina</taxon>
        <taxon>IRL clade</taxon>
        <taxon>Trifolieae</taxon>
        <taxon>Trifolium</taxon>
    </lineage>
</organism>
<dbReference type="AlphaFoldDB" id="A0A392QYF5"/>
<feature type="non-terminal residue" evidence="1">
    <location>
        <position position="1"/>
    </location>
</feature>
<evidence type="ECO:0000313" key="2">
    <source>
        <dbReference type="Proteomes" id="UP000265520"/>
    </source>
</evidence>